<dbReference type="NCBIfam" id="TIGR02999">
    <property type="entry name" value="Sig-70_X6"/>
    <property type="match status" value="1"/>
</dbReference>
<accession>A0A8J7Q5Q6</accession>
<dbReference type="InterPro" id="IPR014284">
    <property type="entry name" value="RNA_pol_sigma-70_dom"/>
</dbReference>
<organism evidence="7 8">
    <name type="scientific">Acanthopleuribacter pedis</name>
    <dbReference type="NCBI Taxonomy" id="442870"/>
    <lineage>
        <taxon>Bacteria</taxon>
        <taxon>Pseudomonadati</taxon>
        <taxon>Acidobacteriota</taxon>
        <taxon>Holophagae</taxon>
        <taxon>Acanthopleuribacterales</taxon>
        <taxon>Acanthopleuribacteraceae</taxon>
        <taxon>Acanthopleuribacter</taxon>
    </lineage>
</organism>
<dbReference type="InterPro" id="IPR013325">
    <property type="entry name" value="RNA_pol_sigma_r2"/>
</dbReference>
<dbReference type="PANTHER" id="PTHR43133">
    <property type="entry name" value="RNA POLYMERASE ECF-TYPE SIGMA FACTO"/>
    <property type="match status" value="1"/>
</dbReference>
<evidence type="ECO:0000313" key="6">
    <source>
        <dbReference type="EMBL" id="MBO1317320.1"/>
    </source>
</evidence>
<feature type="domain" description="RNA polymerase sigma-70 ECF-like HTH" evidence="5">
    <location>
        <begin position="9"/>
        <end position="188"/>
    </location>
</feature>
<dbReference type="Proteomes" id="UP000664417">
    <property type="component" value="Unassembled WGS sequence"/>
</dbReference>
<dbReference type="InterPro" id="IPR036388">
    <property type="entry name" value="WH-like_DNA-bd_sf"/>
</dbReference>
<sequence length="189" mass="21737">MSASPPNDEAITQLLESWQQGDQQAFDELLPLVYTRLKAMSRNFLRNERANHTLSATALVHEAYFKMVEHDRMRWQDRAHFFAVTATVMRRILLNHARNRKAQKRGGGEVNLTFDEAHDLLPSPEVDVLALEDVLQKLSEKDPRKGKIVEMRVYGGLTEEEVAEVLKVSAPTVRREWRAARAWLFQALS</sequence>
<dbReference type="InterPro" id="IPR053812">
    <property type="entry name" value="HTH_Sigma70_ECF-like"/>
</dbReference>
<dbReference type="AlphaFoldDB" id="A0A8J7Q5Q6"/>
<comment type="caution">
    <text evidence="7">The sequence shown here is derived from an EMBL/GenBank/DDBJ whole genome shotgun (WGS) entry which is preliminary data.</text>
</comment>
<dbReference type="EMBL" id="JAFREP010000006">
    <property type="protein sequence ID" value="MBO1318627.1"/>
    <property type="molecule type" value="Genomic_DNA"/>
</dbReference>
<protein>
    <submittedName>
        <fullName evidence="7">Sigma-70 family RNA polymerase sigma factor</fullName>
    </submittedName>
</protein>
<evidence type="ECO:0000256" key="2">
    <source>
        <dbReference type="ARBA" id="ARBA00023015"/>
    </source>
</evidence>
<evidence type="ECO:0000256" key="3">
    <source>
        <dbReference type="ARBA" id="ARBA00023082"/>
    </source>
</evidence>
<dbReference type="SUPFAM" id="SSF88946">
    <property type="entry name" value="Sigma2 domain of RNA polymerase sigma factors"/>
    <property type="match status" value="1"/>
</dbReference>
<dbReference type="EMBL" id="JAFREP010000002">
    <property type="protein sequence ID" value="MBO1317320.1"/>
    <property type="molecule type" value="Genomic_DNA"/>
</dbReference>
<dbReference type="InterPro" id="IPR039425">
    <property type="entry name" value="RNA_pol_sigma-70-like"/>
</dbReference>
<dbReference type="GO" id="GO:0016987">
    <property type="term" value="F:sigma factor activity"/>
    <property type="evidence" value="ECO:0007669"/>
    <property type="project" value="UniProtKB-KW"/>
</dbReference>
<dbReference type="NCBIfam" id="TIGR02937">
    <property type="entry name" value="sigma70-ECF"/>
    <property type="match status" value="1"/>
</dbReference>
<dbReference type="GO" id="GO:0006352">
    <property type="term" value="P:DNA-templated transcription initiation"/>
    <property type="evidence" value="ECO:0007669"/>
    <property type="project" value="InterPro"/>
</dbReference>
<dbReference type="Gene3D" id="1.10.10.10">
    <property type="entry name" value="Winged helix-like DNA-binding domain superfamily/Winged helix DNA-binding domain"/>
    <property type="match status" value="1"/>
</dbReference>
<evidence type="ECO:0000256" key="1">
    <source>
        <dbReference type="ARBA" id="ARBA00010641"/>
    </source>
</evidence>
<keyword evidence="8" id="KW-1185">Reference proteome</keyword>
<evidence type="ECO:0000259" key="5">
    <source>
        <dbReference type="Pfam" id="PF07638"/>
    </source>
</evidence>
<evidence type="ECO:0000256" key="4">
    <source>
        <dbReference type="ARBA" id="ARBA00023163"/>
    </source>
</evidence>
<dbReference type="SUPFAM" id="SSF88659">
    <property type="entry name" value="Sigma3 and sigma4 domains of RNA polymerase sigma factors"/>
    <property type="match status" value="1"/>
</dbReference>
<evidence type="ECO:0000313" key="8">
    <source>
        <dbReference type="Proteomes" id="UP000664417"/>
    </source>
</evidence>
<dbReference type="Pfam" id="PF07638">
    <property type="entry name" value="Sigma70_ECF"/>
    <property type="match status" value="1"/>
</dbReference>
<comment type="similarity">
    <text evidence="1">Belongs to the sigma-70 factor family. ECF subfamily.</text>
</comment>
<evidence type="ECO:0000313" key="7">
    <source>
        <dbReference type="EMBL" id="MBO1318627.1"/>
    </source>
</evidence>
<reference evidence="7" key="1">
    <citation type="submission" date="2021-03" db="EMBL/GenBank/DDBJ databases">
        <authorList>
            <person name="Wang G."/>
        </authorList>
    </citation>
    <scope>NUCLEOTIDE SEQUENCE</scope>
    <source>
        <strain evidence="7">KCTC 12899</strain>
    </source>
</reference>
<gene>
    <name evidence="6" type="ORF">J3U88_02525</name>
    <name evidence="7" type="ORF">J3U88_09165</name>
</gene>
<keyword evidence="3" id="KW-0731">Sigma factor</keyword>
<name>A0A8J7Q5Q6_9BACT</name>
<dbReference type="PANTHER" id="PTHR43133:SF39">
    <property type="entry name" value="SIMILAR TO RNA POLYMERASE SIGMA-E FACTOR"/>
    <property type="match status" value="1"/>
</dbReference>
<proteinExistence type="inferred from homology"/>
<dbReference type="RefSeq" id="WP_207856557.1">
    <property type="nucleotide sequence ID" value="NZ_JAFREP010000002.1"/>
</dbReference>
<dbReference type="InterPro" id="IPR013324">
    <property type="entry name" value="RNA_pol_sigma_r3/r4-like"/>
</dbReference>
<dbReference type="Gene3D" id="1.10.1740.10">
    <property type="match status" value="1"/>
</dbReference>
<dbReference type="InterPro" id="IPR011517">
    <property type="entry name" value="RNA_pol_sigma70_ECF-like"/>
</dbReference>
<keyword evidence="2" id="KW-0805">Transcription regulation</keyword>
<keyword evidence="4" id="KW-0804">Transcription</keyword>